<protein>
    <submittedName>
        <fullName evidence="1">Uncharacterized protein</fullName>
    </submittedName>
</protein>
<reference evidence="1" key="1">
    <citation type="submission" date="2022-12" db="EMBL/GenBank/DDBJ databases">
        <authorList>
            <person name="Petersen C."/>
        </authorList>
    </citation>
    <scope>NUCLEOTIDE SEQUENCE</scope>
    <source>
        <strain evidence="1">IBT 16125</strain>
    </source>
</reference>
<dbReference type="InterPro" id="IPR047801">
    <property type="entry name" value="Peptidase_C45"/>
</dbReference>
<dbReference type="Gene3D" id="3.60.60.10">
    <property type="entry name" value="Penicillin V Acylase, Chain A"/>
    <property type="match status" value="1"/>
</dbReference>
<dbReference type="PANTHER" id="PTHR34180">
    <property type="entry name" value="PEPTIDASE C45"/>
    <property type="match status" value="1"/>
</dbReference>
<keyword evidence="2" id="KW-1185">Reference proteome</keyword>
<dbReference type="AlphaFoldDB" id="A0AAD6C6A1"/>
<dbReference type="Proteomes" id="UP001213681">
    <property type="component" value="Unassembled WGS sequence"/>
</dbReference>
<evidence type="ECO:0000313" key="2">
    <source>
        <dbReference type="Proteomes" id="UP001213681"/>
    </source>
</evidence>
<dbReference type="GeneID" id="81598016"/>
<dbReference type="Gene3D" id="1.10.10.2120">
    <property type="match status" value="1"/>
</dbReference>
<dbReference type="RefSeq" id="XP_056766391.1">
    <property type="nucleotide sequence ID" value="XM_056907773.1"/>
</dbReference>
<sequence length="134" mass="14752">MLEIHCSGTPFKIGRKHGLEARDKVLGSLAFYKRLFWSTCALDWSRVCDEASKYISTLETLCPKYLDELRGVAEGANVDLLGIVALNVRAEITFGLFTLPVKIDGCTSLAVKLKRAAVTFGRPTNAGERIEVAF</sequence>
<dbReference type="EMBL" id="JAPVEA010000005">
    <property type="protein sequence ID" value="KAJ5453435.1"/>
    <property type="molecule type" value="Genomic_DNA"/>
</dbReference>
<evidence type="ECO:0000313" key="1">
    <source>
        <dbReference type="EMBL" id="KAJ5453435.1"/>
    </source>
</evidence>
<gene>
    <name evidence="1" type="ORF">N7458_004391</name>
</gene>
<name>A0AAD6C6A1_9EURO</name>
<proteinExistence type="predicted"/>
<organism evidence="1 2">
    <name type="scientific">Penicillium daleae</name>
    <dbReference type="NCBI Taxonomy" id="63821"/>
    <lineage>
        <taxon>Eukaryota</taxon>
        <taxon>Fungi</taxon>
        <taxon>Dikarya</taxon>
        <taxon>Ascomycota</taxon>
        <taxon>Pezizomycotina</taxon>
        <taxon>Eurotiomycetes</taxon>
        <taxon>Eurotiomycetidae</taxon>
        <taxon>Eurotiales</taxon>
        <taxon>Aspergillaceae</taxon>
        <taxon>Penicillium</taxon>
    </lineage>
</organism>
<dbReference type="PANTHER" id="PTHR34180:SF1">
    <property type="entry name" value="BETA-ALANYL-DOPAMINE_CARCININE HYDROLASE"/>
    <property type="match status" value="1"/>
</dbReference>
<accession>A0AAD6C6A1</accession>
<reference evidence="1" key="2">
    <citation type="journal article" date="2023" name="IMA Fungus">
        <title>Comparative genomic study of the Penicillium genus elucidates a diverse pangenome and 15 lateral gene transfer events.</title>
        <authorList>
            <person name="Petersen C."/>
            <person name="Sorensen T."/>
            <person name="Nielsen M.R."/>
            <person name="Sondergaard T.E."/>
            <person name="Sorensen J.L."/>
            <person name="Fitzpatrick D.A."/>
            <person name="Frisvad J.C."/>
            <person name="Nielsen K.L."/>
        </authorList>
    </citation>
    <scope>NUCLEOTIDE SEQUENCE</scope>
    <source>
        <strain evidence="1">IBT 16125</strain>
    </source>
</reference>
<comment type="caution">
    <text evidence="1">The sequence shown here is derived from an EMBL/GenBank/DDBJ whole genome shotgun (WGS) entry which is preliminary data.</text>
</comment>